<comment type="caution">
    <text evidence="3">The sequence shown here is derived from an EMBL/GenBank/DDBJ whole genome shotgun (WGS) entry which is preliminary data.</text>
</comment>
<keyword evidence="1" id="KW-1133">Transmembrane helix</keyword>
<evidence type="ECO:0000313" key="4">
    <source>
        <dbReference type="Proteomes" id="UP000636709"/>
    </source>
</evidence>
<dbReference type="Pfam" id="PF13968">
    <property type="entry name" value="DUF4220"/>
    <property type="match status" value="1"/>
</dbReference>
<dbReference type="EMBL" id="JACEFO010001965">
    <property type="protein sequence ID" value="KAF8691498.1"/>
    <property type="molecule type" value="Genomic_DNA"/>
</dbReference>
<dbReference type="OrthoDB" id="689265at2759"/>
<proteinExistence type="predicted"/>
<accession>A0A835BKJ0</accession>
<feature type="domain" description="DUF4220" evidence="2">
    <location>
        <begin position="51"/>
        <end position="368"/>
    </location>
</feature>
<keyword evidence="1" id="KW-0472">Membrane</keyword>
<dbReference type="PANTHER" id="PTHR31325">
    <property type="entry name" value="OS01G0798800 PROTEIN-RELATED"/>
    <property type="match status" value="1"/>
</dbReference>
<feature type="transmembrane region" description="Helical" evidence="1">
    <location>
        <begin position="265"/>
        <end position="286"/>
    </location>
</feature>
<dbReference type="AlphaFoldDB" id="A0A835BKJ0"/>
<evidence type="ECO:0000313" key="3">
    <source>
        <dbReference type="EMBL" id="KAF8691498.1"/>
    </source>
</evidence>
<gene>
    <name evidence="3" type="ORF">HU200_040644</name>
</gene>
<sequence length="527" mass="59354">MMAGAEAVLHVWKEWGIQLLILLSFTIQVVLLILADLRRSIDSGVLRACVWSAYLLADSTAIYVLGHLSVTSRSPEHQLMGFWAPFLLLHLGGQDNITAYAIEDNRLWLRHLQTLAVQVAAAAYALYESPFLGSGSSLLRAASILMFGVGVAKYGERVWALKRAGKSPGGNNYRSTERPQALSMHPVREYLKEITGALDTETSLQVAQYLLLVPKDLLLDGAPSTEGLQTDLTDEEVFKVVEMQLSLMHDVFYTKIGVTHGWYGFCIRIISLLATTIALVLFHIFGDKQEVVYSKLDVAVTYVLLIGALVLEITSIFRFVFSSWTCALLITCGSRWHLPARAVLSLRRLVPWKARYWSGSMGQHNMLQLCARSRTSRGSKVARWIGAEDPWNMLVCSWSVPVSEFIEQLMVKQARKNLHWRVEHALAARIQELVNKGGMYGDLDWTVWRKAYSSGIATDIYLYWCREHEQEKATGDNEQTRRRSDLAKAAQALSNYMLFLLASRPYMLPPPNGRKAYVQMCYALLLS</sequence>
<organism evidence="3 4">
    <name type="scientific">Digitaria exilis</name>
    <dbReference type="NCBI Taxonomy" id="1010633"/>
    <lineage>
        <taxon>Eukaryota</taxon>
        <taxon>Viridiplantae</taxon>
        <taxon>Streptophyta</taxon>
        <taxon>Embryophyta</taxon>
        <taxon>Tracheophyta</taxon>
        <taxon>Spermatophyta</taxon>
        <taxon>Magnoliopsida</taxon>
        <taxon>Liliopsida</taxon>
        <taxon>Poales</taxon>
        <taxon>Poaceae</taxon>
        <taxon>PACMAD clade</taxon>
        <taxon>Panicoideae</taxon>
        <taxon>Panicodae</taxon>
        <taxon>Paniceae</taxon>
        <taxon>Anthephorinae</taxon>
        <taxon>Digitaria</taxon>
    </lineage>
</organism>
<dbReference type="InterPro" id="IPR025315">
    <property type="entry name" value="DUF4220"/>
</dbReference>
<evidence type="ECO:0000256" key="1">
    <source>
        <dbReference type="SAM" id="Phobius"/>
    </source>
</evidence>
<keyword evidence="1" id="KW-0812">Transmembrane</keyword>
<feature type="transmembrane region" description="Helical" evidence="1">
    <location>
        <begin position="298"/>
        <end position="321"/>
    </location>
</feature>
<dbReference type="Proteomes" id="UP000636709">
    <property type="component" value="Unassembled WGS sequence"/>
</dbReference>
<evidence type="ECO:0000259" key="2">
    <source>
        <dbReference type="Pfam" id="PF13968"/>
    </source>
</evidence>
<protein>
    <recommendedName>
        <fullName evidence="2">DUF4220 domain-containing protein</fullName>
    </recommendedName>
</protein>
<keyword evidence="4" id="KW-1185">Reference proteome</keyword>
<name>A0A835BKJ0_9POAL</name>
<feature type="transmembrane region" description="Helical" evidence="1">
    <location>
        <begin position="15"/>
        <end position="37"/>
    </location>
</feature>
<reference evidence="3" key="1">
    <citation type="submission" date="2020-07" db="EMBL/GenBank/DDBJ databases">
        <title>Genome sequence and genetic diversity analysis of an under-domesticated orphan crop, white fonio (Digitaria exilis).</title>
        <authorList>
            <person name="Bennetzen J.L."/>
            <person name="Chen S."/>
            <person name="Ma X."/>
            <person name="Wang X."/>
            <person name="Yssel A.E.J."/>
            <person name="Chaluvadi S.R."/>
            <person name="Johnson M."/>
            <person name="Gangashetty P."/>
            <person name="Hamidou F."/>
            <person name="Sanogo M.D."/>
            <person name="Zwaenepoel A."/>
            <person name="Wallace J."/>
            <person name="Van De Peer Y."/>
            <person name="Van Deynze A."/>
        </authorList>
    </citation>
    <scope>NUCLEOTIDE SEQUENCE</scope>
    <source>
        <tissue evidence="3">Leaves</tissue>
    </source>
</reference>